<dbReference type="PaxDb" id="35128-Thaps18378"/>
<reference evidence="2 3" key="2">
    <citation type="journal article" date="2008" name="Nature">
        <title>The Phaeodactylum genome reveals the evolutionary history of diatom genomes.</title>
        <authorList>
            <person name="Bowler C."/>
            <person name="Allen A.E."/>
            <person name="Badger J.H."/>
            <person name="Grimwood J."/>
            <person name="Jabbari K."/>
            <person name="Kuo A."/>
            <person name="Maheswari U."/>
            <person name="Martens C."/>
            <person name="Maumus F."/>
            <person name="Otillar R.P."/>
            <person name="Rayko E."/>
            <person name="Salamov A."/>
            <person name="Vandepoele K."/>
            <person name="Beszteri B."/>
            <person name="Gruber A."/>
            <person name="Heijde M."/>
            <person name="Katinka M."/>
            <person name="Mock T."/>
            <person name="Valentin K."/>
            <person name="Verret F."/>
            <person name="Berges J.A."/>
            <person name="Brownlee C."/>
            <person name="Cadoret J.P."/>
            <person name="Chiovitti A."/>
            <person name="Choi C.J."/>
            <person name="Coesel S."/>
            <person name="De Martino A."/>
            <person name="Detter J.C."/>
            <person name="Durkin C."/>
            <person name="Falciatore A."/>
            <person name="Fournet J."/>
            <person name="Haruta M."/>
            <person name="Huysman M.J."/>
            <person name="Jenkins B.D."/>
            <person name="Jiroutova K."/>
            <person name="Jorgensen R.E."/>
            <person name="Joubert Y."/>
            <person name="Kaplan A."/>
            <person name="Kroger N."/>
            <person name="Kroth P.G."/>
            <person name="La Roche J."/>
            <person name="Lindquist E."/>
            <person name="Lommer M."/>
            <person name="Martin-Jezequel V."/>
            <person name="Lopez P.J."/>
            <person name="Lucas S."/>
            <person name="Mangogna M."/>
            <person name="McGinnis K."/>
            <person name="Medlin L.K."/>
            <person name="Montsant A."/>
            <person name="Oudot-Le Secq M.P."/>
            <person name="Napoli C."/>
            <person name="Obornik M."/>
            <person name="Parker M.S."/>
            <person name="Petit J.L."/>
            <person name="Porcel B.M."/>
            <person name="Poulsen N."/>
            <person name="Robison M."/>
            <person name="Rychlewski L."/>
            <person name="Rynearson T.A."/>
            <person name="Schmutz J."/>
            <person name="Shapiro H."/>
            <person name="Siaut M."/>
            <person name="Stanley M."/>
            <person name="Sussman M.R."/>
            <person name="Taylor A.R."/>
            <person name="Vardi A."/>
            <person name="von Dassow P."/>
            <person name="Vyverman W."/>
            <person name="Willis A."/>
            <person name="Wyrwicz L.S."/>
            <person name="Rokhsar D.S."/>
            <person name="Weissenbach J."/>
            <person name="Armbrust E.V."/>
            <person name="Green B.R."/>
            <person name="Van de Peer Y."/>
            <person name="Grigoriev I.V."/>
        </authorList>
    </citation>
    <scope>NUCLEOTIDE SEQUENCE [LARGE SCALE GENOMIC DNA]</scope>
    <source>
        <strain evidence="2 3">CCMP1335</strain>
    </source>
</reference>
<dbReference type="SMART" id="SM01026">
    <property type="entry name" value="Beach"/>
    <property type="match status" value="1"/>
</dbReference>
<name>B8C7T1_THAPS</name>
<dbReference type="Gene3D" id="1.10.1540.10">
    <property type="entry name" value="BEACH domain"/>
    <property type="match status" value="1"/>
</dbReference>
<feature type="non-terminal residue" evidence="2">
    <location>
        <position position="222"/>
    </location>
</feature>
<dbReference type="InterPro" id="IPR000409">
    <property type="entry name" value="BEACH_dom"/>
</dbReference>
<feature type="non-terminal residue" evidence="2">
    <location>
        <position position="1"/>
    </location>
</feature>
<dbReference type="Proteomes" id="UP000001449">
    <property type="component" value="Chromosome 9"/>
</dbReference>
<proteinExistence type="predicted"/>
<dbReference type="eggNOG" id="KOG1786">
    <property type="taxonomic scope" value="Eukaryota"/>
</dbReference>
<evidence type="ECO:0000313" key="3">
    <source>
        <dbReference type="Proteomes" id="UP000001449"/>
    </source>
</evidence>
<protein>
    <recommendedName>
        <fullName evidence="1">BEACH domain-containing protein</fullName>
    </recommendedName>
</protein>
<dbReference type="CDD" id="cd06071">
    <property type="entry name" value="Beach"/>
    <property type="match status" value="1"/>
</dbReference>
<dbReference type="PROSITE" id="PS50197">
    <property type="entry name" value="BEACH"/>
    <property type="match status" value="1"/>
</dbReference>
<accession>B8C7T1</accession>
<organism evidence="2 3">
    <name type="scientific">Thalassiosira pseudonana</name>
    <name type="common">Marine diatom</name>
    <name type="synonym">Cyclotella nana</name>
    <dbReference type="NCBI Taxonomy" id="35128"/>
    <lineage>
        <taxon>Eukaryota</taxon>
        <taxon>Sar</taxon>
        <taxon>Stramenopiles</taxon>
        <taxon>Ochrophyta</taxon>
        <taxon>Bacillariophyta</taxon>
        <taxon>Coscinodiscophyceae</taxon>
        <taxon>Thalassiosirophycidae</taxon>
        <taxon>Thalassiosirales</taxon>
        <taxon>Thalassiosiraceae</taxon>
        <taxon>Thalassiosira</taxon>
    </lineage>
</organism>
<gene>
    <name evidence="2" type="ORF">THAPSDRAFT_18378</name>
</gene>
<evidence type="ECO:0000313" key="2">
    <source>
        <dbReference type="EMBL" id="EED90160.1"/>
    </source>
</evidence>
<dbReference type="OMA" id="PRRLHEF"/>
<dbReference type="EMBL" id="CM000645">
    <property type="protein sequence ID" value="EED90160.1"/>
    <property type="molecule type" value="Genomic_DNA"/>
</dbReference>
<sequence>WSQGAISNFDYLLSLNCLAGRSYNDICQYPVMPWVLSNYTSEEVPDLTDKANFRDLSKPIGSLNEERLAELLDRFETFADPSIPPFMYGSHYSTSAGVVLHFLLRLHPFSSLHRHLQSGHFDVADRLFSSVQRTWDMCTGRSAAEVKELTPEFYCNPSFLRNTNKLKLGTSQDGEVIGDVKLPPWAKGSPEKFIEVMRLALESEVCSKMLPDWIDLIFGRKQ</sequence>
<keyword evidence="3" id="KW-1185">Reference proteome</keyword>
<dbReference type="Pfam" id="PF02138">
    <property type="entry name" value="Beach"/>
    <property type="match status" value="1"/>
</dbReference>
<dbReference type="RefSeq" id="XP_002292185.1">
    <property type="nucleotide sequence ID" value="XM_002292149.1"/>
</dbReference>
<evidence type="ECO:0000259" key="1">
    <source>
        <dbReference type="PROSITE" id="PS50197"/>
    </source>
</evidence>
<dbReference type="InParanoid" id="B8C7T1"/>
<dbReference type="InterPro" id="IPR050865">
    <property type="entry name" value="BEACH_Domain"/>
</dbReference>
<dbReference type="PANTHER" id="PTHR13743">
    <property type="entry name" value="BEIGE/BEACH-RELATED"/>
    <property type="match status" value="1"/>
</dbReference>
<reference evidence="2 3" key="1">
    <citation type="journal article" date="2004" name="Science">
        <title>The genome of the diatom Thalassiosira pseudonana: ecology, evolution, and metabolism.</title>
        <authorList>
            <person name="Armbrust E.V."/>
            <person name="Berges J.A."/>
            <person name="Bowler C."/>
            <person name="Green B.R."/>
            <person name="Martinez D."/>
            <person name="Putnam N.H."/>
            <person name="Zhou S."/>
            <person name="Allen A.E."/>
            <person name="Apt K.E."/>
            <person name="Bechner M."/>
            <person name="Brzezinski M.A."/>
            <person name="Chaal B.K."/>
            <person name="Chiovitti A."/>
            <person name="Davis A.K."/>
            <person name="Demarest M.S."/>
            <person name="Detter J.C."/>
            <person name="Glavina T."/>
            <person name="Goodstein D."/>
            <person name="Hadi M.Z."/>
            <person name="Hellsten U."/>
            <person name="Hildebrand M."/>
            <person name="Jenkins B.D."/>
            <person name="Jurka J."/>
            <person name="Kapitonov V.V."/>
            <person name="Kroger N."/>
            <person name="Lau W.W."/>
            <person name="Lane T.W."/>
            <person name="Larimer F.W."/>
            <person name="Lippmeier J.C."/>
            <person name="Lucas S."/>
            <person name="Medina M."/>
            <person name="Montsant A."/>
            <person name="Obornik M."/>
            <person name="Parker M.S."/>
            <person name="Palenik B."/>
            <person name="Pazour G.J."/>
            <person name="Richardson P.M."/>
            <person name="Rynearson T.A."/>
            <person name="Saito M.A."/>
            <person name="Schwartz D.C."/>
            <person name="Thamatrakoln K."/>
            <person name="Valentin K."/>
            <person name="Vardi A."/>
            <person name="Wilkerson F.P."/>
            <person name="Rokhsar D.S."/>
        </authorList>
    </citation>
    <scope>NUCLEOTIDE SEQUENCE [LARGE SCALE GENOMIC DNA]</scope>
    <source>
        <strain evidence="2 3">CCMP1335</strain>
    </source>
</reference>
<dbReference type="AlphaFoldDB" id="B8C7T1"/>
<dbReference type="KEGG" id="tps:THAPSDRAFT_18378"/>
<dbReference type="InterPro" id="IPR036372">
    <property type="entry name" value="BEACH_dom_sf"/>
</dbReference>
<feature type="domain" description="BEACH" evidence="1">
    <location>
        <begin position="1"/>
        <end position="222"/>
    </location>
</feature>
<dbReference type="GeneID" id="7444998"/>
<dbReference type="SUPFAM" id="SSF81837">
    <property type="entry name" value="BEACH domain"/>
    <property type="match status" value="1"/>
</dbReference>
<dbReference type="HOGENOM" id="CLU_000218_3_1_1"/>